<comment type="caution">
    <text evidence="1">The sequence shown here is derived from an EMBL/GenBank/DDBJ whole genome shotgun (WGS) entry which is preliminary data.</text>
</comment>
<dbReference type="RefSeq" id="WP_213086050.1">
    <property type="nucleotide sequence ID" value="NZ_BIGN01000025.1"/>
</dbReference>
<organism evidence="1 2">
    <name type="scientific">Klebsiella pneumoniae</name>
    <dbReference type="NCBI Taxonomy" id="573"/>
    <lineage>
        <taxon>Bacteria</taxon>
        <taxon>Pseudomonadati</taxon>
        <taxon>Pseudomonadota</taxon>
        <taxon>Gammaproteobacteria</taxon>
        <taxon>Enterobacterales</taxon>
        <taxon>Enterobacteriaceae</taxon>
        <taxon>Klebsiella/Raoultella group</taxon>
        <taxon>Klebsiella</taxon>
        <taxon>Klebsiella pneumoniae complex</taxon>
    </lineage>
</organism>
<dbReference type="Proteomes" id="UP000441029">
    <property type="component" value="Unassembled WGS sequence"/>
</dbReference>
<name>A0AAW9UNJ5_KLEPN</name>
<sequence length="23" mass="2600">ERISLKLKGLSPVEYRTQALRAA</sequence>
<protein>
    <submittedName>
        <fullName evidence="1">Transposase</fullName>
    </submittedName>
</protein>
<feature type="non-terminal residue" evidence="1">
    <location>
        <position position="1"/>
    </location>
</feature>
<dbReference type="AlphaFoldDB" id="A0AAW9UNJ5"/>
<evidence type="ECO:0000313" key="1">
    <source>
        <dbReference type="EMBL" id="MRJ99620.1"/>
    </source>
</evidence>
<reference evidence="1 2" key="1">
    <citation type="submission" date="2019-11" db="EMBL/GenBank/DDBJ databases">
        <title>Molecular typing, antibiotic resistance determination and virulence profiling for 36 multidrug-resistant clinical Klebsiella pneumoniae isolates using second- and third-generation sequencing.</title>
        <authorList>
            <person name="Shelenkov A."/>
            <person name="Mikhaylova Y."/>
            <person name="Yanushevich Y."/>
            <person name="Samoilov A."/>
            <person name="Petrova L."/>
            <person name="Fomina V."/>
            <person name="Gusarov V."/>
            <person name="Zamyatin M."/>
            <person name="Shagin D."/>
        </authorList>
    </citation>
    <scope>NUCLEOTIDE SEQUENCE [LARGE SCALE GENOMIC DNA]</scope>
    <source>
        <strain evidence="1 2">CriePir226</strain>
    </source>
</reference>
<evidence type="ECO:0000313" key="2">
    <source>
        <dbReference type="Proteomes" id="UP000441029"/>
    </source>
</evidence>
<dbReference type="EMBL" id="WJVL01000034">
    <property type="protein sequence ID" value="MRJ99620.1"/>
    <property type="molecule type" value="Genomic_DNA"/>
</dbReference>
<accession>A0AAW9UNJ5</accession>
<proteinExistence type="predicted"/>
<gene>
    <name evidence="1" type="ORF">GJJ01_27285</name>
</gene>
<dbReference type="GO" id="GO:0015074">
    <property type="term" value="P:DNA integration"/>
    <property type="evidence" value="ECO:0007669"/>
    <property type="project" value="InterPro"/>
</dbReference>